<dbReference type="Proteomes" id="UP000192917">
    <property type="component" value="Unassembled WGS sequence"/>
</dbReference>
<dbReference type="InterPro" id="IPR016990">
    <property type="entry name" value="UCP032162_TM"/>
</dbReference>
<protein>
    <submittedName>
        <fullName evidence="2">Uncharacterized membrane protein</fullName>
    </submittedName>
</protein>
<organism evidence="2 3">
    <name type="scientific">Tistlia consotensis USBA 355</name>
    <dbReference type="NCBI Taxonomy" id="560819"/>
    <lineage>
        <taxon>Bacteria</taxon>
        <taxon>Pseudomonadati</taxon>
        <taxon>Pseudomonadota</taxon>
        <taxon>Alphaproteobacteria</taxon>
        <taxon>Rhodospirillales</taxon>
        <taxon>Rhodovibrionaceae</taxon>
        <taxon>Tistlia</taxon>
    </lineage>
</organism>
<reference evidence="2 3" key="1">
    <citation type="submission" date="2017-04" db="EMBL/GenBank/DDBJ databases">
        <authorList>
            <person name="Afonso C.L."/>
            <person name="Miller P.J."/>
            <person name="Scott M.A."/>
            <person name="Spackman E."/>
            <person name="Goraichik I."/>
            <person name="Dimitrov K.M."/>
            <person name="Suarez D.L."/>
            <person name="Swayne D.E."/>
        </authorList>
    </citation>
    <scope>NUCLEOTIDE SEQUENCE [LARGE SCALE GENOMIC DNA]</scope>
    <source>
        <strain evidence="2 3">USBA 355</strain>
    </source>
</reference>
<accession>A0A1Y6BMK9</accession>
<keyword evidence="1" id="KW-0472">Membrane</keyword>
<evidence type="ECO:0000313" key="2">
    <source>
        <dbReference type="EMBL" id="SMF08512.1"/>
    </source>
</evidence>
<feature type="transmembrane region" description="Helical" evidence="1">
    <location>
        <begin position="39"/>
        <end position="57"/>
    </location>
</feature>
<keyword evidence="3" id="KW-1185">Reference proteome</keyword>
<dbReference type="EMBL" id="FWZX01000004">
    <property type="protein sequence ID" value="SMF08512.1"/>
    <property type="molecule type" value="Genomic_DNA"/>
</dbReference>
<evidence type="ECO:0000313" key="3">
    <source>
        <dbReference type="Proteomes" id="UP000192917"/>
    </source>
</evidence>
<dbReference type="AlphaFoldDB" id="A0A1Y6BMK9"/>
<dbReference type="STRING" id="560819.SAMN05428998_104140"/>
<keyword evidence="1" id="KW-0812">Transmembrane</keyword>
<feature type="transmembrane region" description="Helical" evidence="1">
    <location>
        <begin position="63"/>
        <end position="80"/>
    </location>
</feature>
<dbReference type="RefSeq" id="WP_085121843.1">
    <property type="nucleotide sequence ID" value="NZ_FWZX01000004.1"/>
</dbReference>
<dbReference type="Pfam" id="PF10003">
    <property type="entry name" value="DUF2244"/>
    <property type="match status" value="1"/>
</dbReference>
<sequence length="179" mass="19954">MIESASHAATEQELDEEAARPVVFEALLTPYRSLSPRGFLILMSAVACVAFAAGMTFFQLGAWPVPGFMGAEVLLIYGAFKINYRRAKGFERLELTADRLTVRRVDHWGEETTWRFQPYWLRIEIADPPEPDSPLSLRSHGRSLTIGGFLSAQERLELAKTLRAELAKLRQPAPPAPAA</sequence>
<name>A0A1Y6BMK9_9PROT</name>
<dbReference type="PIRSF" id="PIRSF032162">
    <property type="entry name" value="UCP032162_imp"/>
    <property type="match status" value="1"/>
</dbReference>
<proteinExistence type="predicted"/>
<dbReference type="InterPro" id="IPR019253">
    <property type="entry name" value="DUF2244_TM"/>
</dbReference>
<keyword evidence="1" id="KW-1133">Transmembrane helix</keyword>
<gene>
    <name evidence="2" type="ORF">SAMN05428998_104140</name>
</gene>
<evidence type="ECO:0000256" key="1">
    <source>
        <dbReference type="SAM" id="Phobius"/>
    </source>
</evidence>